<dbReference type="Gene3D" id="2.60.20.30">
    <property type="match status" value="1"/>
</dbReference>
<organism evidence="1 2">
    <name type="scientific">Reticulibacter mediterranei</name>
    <dbReference type="NCBI Taxonomy" id="2778369"/>
    <lineage>
        <taxon>Bacteria</taxon>
        <taxon>Bacillati</taxon>
        <taxon>Chloroflexota</taxon>
        <taxon>Ktedonobacteria</taxon>
        <taxon>Ktedonobacterales</taxon>
        <taxon>Reticulibacteraceae</taxon>
        <taxon>Reticulibacter</taxon>
    </lineage>
</organism>
<dbReference type="InterPro" id="IPR015791">
    <property type="entry name" value="Antimic/Inh_G_crystallin-like"/>
</dbReference>
<evidence type="ECO:0000313" key="2">
    <source>
        <dbReference type="Proteomes" id="UP000597444"/>
    </source>
</evidence>
<protein>
    <submittedName>
        <fullName evidence="1">Uncharacterized protein</fullName>
    </submittedName>
</protein>
<comment type="caution">
    <text evidence="1">The sequence shown here is derived from an EMBL/GenBank/DDBJ whole genome shotgun (WGS) entry which is preliminary data.</text>
</comment>
<keyword evidence="2" id="KW-1185">Reference proteome</keyword>
<dbReference type="AlphaFoldDB" id="A0A8J3N731"/>
<dbReference type="SUPFAM" id="SSF49695">
    <property type="entry name" value="gamma-Crystallin-like"/>
    <property type="match status" value="1"/>
</dbReference>
<proteinExistence type="predicted"/>
<dbReference type="Proteomes" id="UP000597444">
    <property type="component" value="Unassembled WGS sequence"/>
</dbReference>
<evidence type="ECO:0000313" key="1">
    <source>
        <dbReference type="EMBL" id="GHP01018.1"/>
    </source>
</evidence>
<gene>
    <name evidence="1" type="ORF">KSF_110650</name>
</gene>
<name>A0A8J3N731_9CHLR</name>
<accession>A0A8J3N731</accession>
<reference evidence="1" key="1">
    <citation type="submission" date="2020-10" db="EMBL/GenBank/DDBJ databases">
        <title>Taxonomic study of unclassified bacteria belonging to the class Ktedonobacteria.</title>
        <authorList>
            <person name="Yabe S."/>
            <person name="Wang C.M."/>
            <person name="Zheng Y."/>
            <person name="Sakai Y."/>
            <person name="Cavaletti L."/>
            <person name="Monciardini P."/>
            <person name="Donadio S."/>
        </authorList>
    </citation>
    <scope>NUCLEOTIDE SEQUENCE</scope>
    <source>
        <strain evidence="1">ID150040</strain>
    </source>
</reference>
<dbReference type="InterPro" id="IPR011024">
    <property type="entry name" value="G_crystallin-like"/>
</dbReference>
<sequence length="73" mass="8269">MIADYDQNWDCFKNWGTAPVAIWGVDEVCTGNYTGNIHTVDNTSEATIPFGDQYNCYHLDGGYHFIAYVIIDQ</sequence>
<dbReference type="EMBL" id="BNJK01000004">
    <property type="protein sequence ID" value="GHP01018.1"/>
    <property type="molecule type" value="Genomic_DNA"/>
</dbReference>